<dbReference type="InterPro" id="IPR003598">
    <property type="entry name" value="Ig_sub2"/>
</dbReference>
<name>A0A1Y3BAZ8_EURMA</name>
<comment type="caution">
    <text evidence="4">The sequence shown here is derived from an EMBL/GenBank/DDBJ whole genome shotgun (WGS) entry which is preliminary data.</text>
</comment>
<evidence type="ECO:0000259" key="3">
    <source>
        <dbReference type="PROSITE" id="PS50835"/>
    </source>
</evidence>
<dbReference type="CDD" id="cd00096">
    <property type="entry name" value="Ig"/>
    <property type="match status" value="1"/>
</dbReference>
<evidence type="ECO:0000313" key="4">
    <source>
        <dbReference type="EMBL" id="OTF77063.1"/>
    </source>
</evidence>
<dbReference type="InterPro" id="IPR013098">
    <property type="entry name" value="Ig_I-set"/>
</dbReference>
<gene>
    <name evidence="4" type="ORF">BLA29_009156</name>
</gene>
<protein>
    <recommendedName>
        <fullName evidence="3">Ig-like domain-containing protein</fullName>
    </recommendedName>
</protein>
<dbReference type="SMART" id="SM00408">
    <property type="entry name" value="IGc2"/>
    <property type="match status" value="1"/>
</dbReference>
<evidence type="ECO:0000256" key="2">
    <source>
        <dbReference type="ARBA" id="ARBA00023319"/>
    </source>
</evidence>
<reference evidence="4 5" key="1">
    <citation type="submission" date="2017-03" db="EMBL/GenBank/DDBJ databases">
        <title>Genome Survey of Euroglyphus maynei.</title>
        <authorList>
            <person name="Arlian L.G."/>
            <person name="Morgan M.S."/>
            <person name="Rider S.D."/>
        </authorList>
    </citation>
    <scope>NUCLEOTIDE SEQUENCE [LARGE SCALE GENOMIC DNA]</scope>
    <source>
        <strain evidence="4">Arlian Lab</strain>
        <tissue evidence="4">Whole body</tissue>
    </source>
</reference>
<evidence type="ECO:0000313" key="5">
    <source>
        <dbReference type="Proteomes" id="UP000194236"/>
    </source>
</evidence>
<dbReference type="Gene3D" id="2.60.40.10">
    <property type="entry name" value="Immunoglobulins"/>
    <property type="match status" value="1"/>
</dbReference>
<dbReference type="GO" id="GO:0005886">
    <property type="term" value="C:plasma membrane"/>
    <property type="evidence" value="ECO:0007669"/>
    <property type="project" value="TreeGrafter"/>
</dbReference>
<dbReference type="FunFam" id="2.60.40.10:FF:000032">
    <property type="entry name" value="palladin isoform X1"/>
    <property type="match status" value="1"/>
</dbReference>
<dbReference type="OrthoDB" id="6138780at2759"/>
<dbReference type="Pfam" id="PF07679">
    <property type="entry name" value="I-set"/>
    <property type="match status" value="1"/>
</dbReference>
<dbReference type="PANTHER" id="PTHR10075:SF109">
    <property type="entry name" value="NEURAL_ECTODERMAL DEVELOPMENT FACTOR IMP-L2"/>
    <property type="match status" value="1"/>
</dbReference>
<dbReference type="Proteomes" id="UP000194236">
    <property type="component" value="Unassembled WGS sequence"/>
</dbReference>
<dbReference type="InterPro" id="IPR036179">
    <property type="entry name" value="Ig-like_dom_sf"/>
</dbReference>
<dbReference type="PROSITE" id="PS50835">
    <property type="entry name" value="IG_LIKE"/>
    <property type="match status" value="1"/>
</dbReference>
<feature type="domain" description="Ig-like" evidence="3">
    <location>
        <begin position="1"/>
        <end position="74"/>
    </location>
</feature>
<proteinExistence type="predicted"/>
<dbReference type="AlphaFoldDB" id="A0A1Y3BAZ8"/>
<keyword evidence="1" id="KW-1015">Disulfide bond</keyword>
<dbReference type="InterPro" id="IPR013783">
    <property type="entry name" value="Ig-like_fold"/>
</dbReference>
<evidence type="ECO:0000256" key="1">
    <source>
        <dbReference type="ARBA" id="ARBA00023157"/>
    </source>
</evidence>
<keyword evidence="5" id="KW-1185">Reference proteome</keyword>
<sequence>MENMGNDVIIHCRATGFPKPQINWFVNGQTTPVDSNGKYQILPNGDLFIHNATFDDMGVYQCTASNEYGSDTIDEIFFYPTMKE</sequence>
<dbReference type="PANTHER" id="PTHR10075">
    <property type="entry name" value="BASIGIN RELATED"/>
    <property type="match status" value="1"/>
</dbReference>
<dbReference type="GO" id="GO:0007411">
    <property type="term" value="P:axon guidance"/>
    <property type="evidence" value="ECO:0007669"/>
    <property type="project" value="TreeGrafter"/>
</dbReference>
<keyword evidence="2" id="KW-0393">Immunoglobulin domain</keyword>
<dbReference type="GO" id="GO:0098632">
    <property type="term" value="F:cell-cell adhesion mediator activity"/>
    <property type="evidence" value="ECO:0007669"/>
    <property type="project" value="TreeGrafter"/>
</dbReference>
<dbReference type="GO" id="GO:0070593">
    <property type="term" value="P:dendrite self-avoidance"/>
    <property type="evidence" value="ECO:0007669"/>
    <property type="project" value="TreeGrafter"/>
</dbReference>
<accession>A0A1Y3BAZ8</accession>
<dbReference type="GO" id="GO:0007156">
    <property type="term" value="P:homophilic cell adhesion via plasma membrane adhesion molecules"/>
    <property type="evidence" value="ECO:0007669"/>
    <property type="project" value="TreeGrafter"/>
</dbReference>
<dbReference type="EMBL" id="MUJZ01034512">
    <property type="protein sequence ID" value="OTF77063.1"/>
    <property type="molecule type" value="Genomic_DNA"/>
</dbReference>
<organism evidence="4 5">
    <name type="scientific">Euroglyphus maynei</name>
    <name type="common">Mayne's house dust mite</name>
    <dbReference type="NCBI Taxonomy" id="6958"/>
    <lineage>
        <taxon>Eukaryota</taxon>
        <taxon>Metazoa</taxon>
        <taxon>Ecdysozoa</taxon>
        <taxon>Arthropoda</taxon>
        <taxon>Chelicerata</taxon>
        <taxon>Arachnida</taxon>
        <taxon>Acari</taxon>
        <taxon>Acariformes</taxon>
        <taxon>Sarcoptiformes</taxon>
        <taxon>Astigmata</taxon>
        <taxon>Psoroptidia</taxon>
        <taxon>Analgoidea</taxon>
        <taxon>Pyroglyphidae</taxon>
        <taxon>Pyroglyphinae</taxon>
        <taxon>Euroglyphus</taxon>
    </lineage>
</organism>
<dbReference type="GO" id="GO:0030424">
    <property type="term" value="C:axon"/>
    <property type="evidence" value="ECO:0007669"/>
    <property type="project" value="TreeGrafter"/>
</dbReference>
<dbReference type="InterPro" id="IPR007110">
    <property type="entry name" value="Ig-like_dom"/>
</dbReference>
<dbReference type="SUPFAM" id="SSF48726">
    <property type="entry name" value="Immunoglobulin"/>
    <property type="match status" value="1"/>
</dbReference>